<dbReference type="OrthoDB" id="7401160at2759"/>
<keyword evidence="3" id="KW-0732">Signal</keyword>
<dbReference type="InterPro" id="IPR004943">
    <property type="entry name" value="Lipoprotein_11"/>
</dbReference>
<keyword evidence="2" id="KW-0964">Secreted</keyword>
<reference evidence="8" key="1">
    <citation type="submission" date="2025-08" db="UniProtKB">
        <authorList>
            <consortium name="RefSeq"/>
        </authorList>
    </citation>
    <scope>IDENTIFICATION</scope>
    <source>
        <tissue evidence="8">Silk gland</tissue>
    </source>
</reference>
<organism evidence="7 8">
    <name type="scientific">Bombyx mandarina</name>
    <name type="common">Wild silk moth</name>
    <name type="synonym">Wild silkworm</name>
    <dbReference type="NCBI Taxonomy" id="7092"/>
    <lineage>
        <taxon>Eukaryota</taxon>
        <taxon>Metazoa</taxon>
        <taxon>Ecdysozoa</taxon>
        <taxon>Arthropoda</taxon>
        <taxon>Hexapoda</taxon>
        <taxon>Insecta</taxon>
        <taxon>Pterygota</taxon>
        <taxon>Neoptera</taxon>
        <taxon>Endopterygota</taxon>
        <taxon>Lepidoptera</taxon>
        <taxon>Glossata</taxon>
        <taxon>Ditrysia</taxon>
        <taxon>Bombycoidea</taxon>
        <taxon>Bombycidae</taxon>
        <taxon>Bombycinae</taxon>
        <taxon>Bombyx</taxon>
    </lineage>
</organism>
<sequence>MTTSFSHSQVKTPSEEKWEAASEPDYHTNEDLLYPYSPIPYFGMYHLVKIPIGRGLVHHVDYWGEGKVTNLDRVRGFRRSYNVNEQFALVSKGHSKGKQIPNRIPVVSVDDSDTSSYIRDGGVKTVTISTGPISKRCAADVARIVNASEGLVVAYGYSENSDDIQNLERELGKKGLYYGAGYELPADLKTQTEFSTKMVFADARSINDHLYNLVTGGDYINAVKTVRSLDDNQGSGVCRDVVSRLVSQGIKNAMSFAYKLWHEGHKDIVEDYFPSEFQLILDQKRIKLIGNHYNQALKLDANVDRYKDRLTWGDGKDYTSYRVSWRLISLWENNNVIFKILNTEHEMYLKLDVNVDRYGDRKTWGSNDSSEKRHTWYLYPVKVGDQQLFLIENREYRQGLKLDANVDRYGDRLVWGNNGTVADNPEYYGFIIQPWQ</sequence>
<evidence type="ECO:0000256" key="5">
    <source>
        <dbReference type="ARBA" id="ARBA00024024"/>
    </source>
</evidence>
<feature type="compositionally biased region" description="Basic and acidic residues" evidence="6">
    <location>
        <begin position="13"/>
        <end position="23"/>
    </location>
</feature>
<evidence type="ECO:0000313" key="8">
    <source>
        <dbReference type="RefSeq" id="XP_028031719.1"/>
    </source>
</evidence>
<evidence type="ECO:0000256" key="3">
    <source>
        <dbReference type="ARBA" id="ARBA00022729"/>
    </source>
</evidence>
<keyword evidence="4" id="KW-0449">Lipoprotein</keyword>
<dbReference type="AlphaFoldDB" id="A0A6J2JU38"/>
<evidence type="ECO:0000256" key="6">
    <source>
        <dbReference type="SAM" id="MobiDB-lite"/>
    </source>
</evidence>
<dbReference type="Proteomes" id="UP000504629">
    <property type="component" value="Unplaced"/>
</dbReference>
<dbReference type="KEGG" id="bman:114244189"/>
<comment type="similarity">
    <text evidence="5">Belongs to the 30 kDa lipoprotein family.</text>
</comment>
<evidence type="ECO:0000256" key="1">
    <source>
        <dbReference type="ARBA" id="ARBA00004613"/>
    </source>
</evidence>
<evidence type="ECO:0000313" key="7">
    <source>
        <dbReference type="Proteomes" id="UP000504629"/>
    </source>
</evidence>
<accession>A0A6J2JU38</accession>
<feature type="compositionally biased region" description="Polar residues" evidence="6">
    <location>
        <begin position="1"/>
        <end position="12"/>
    </location>
</feature>
<dbReference type="InterPro" id="IPR042046">
    <property type="entry name" value="Lipoprotein_11_N"/>
</dbReference>
<dbReference type="Gene3D" id="2.80.10.50">
    <property type="match status" value="1"/>
</dbReference>
<gene>
    <name evidence="8" type="primary">LOC114244189</name>
</gene>
<keyword evidence="7" id="KW-1185">Reference proteome</keyword>
<dbReference type="GeneID" id="114244189"/>
<evidence type="ECO:0000256" key="4">
    <source>
        <dbReference type="ARBA" id="ARBA00023288"/>
    </source>
</evidence>
<proteinExistence type="inferred from homology"/>
<evidence type="ECO:0000256" key="2">
    <source>
        <dbReference type="ARBA" id="ARBA00022525"/>
    </source>
</evidence>
<feature type="region of interest" description="Disordered" evidence="6">
    <location>
        <begin position="1"/>
        <end position="23"/>
    </location>
</feature>
<dbReference type="Pfam" id="PF03260">
    <property type="entry name" value="Lipoprotein_11"/>
    <property type="match status" value="1"/>
</dbReference>
<comment type="subcellular location">
    <subcellularLocation>
        <location evidence="1">Secreted</location>
    </subcellularLocation>
</comment>
<dbReference type="GO" id="GO:0005576">
    <property type="term" value="C:extracellular region"/>
    <property type="evidence" value="ECO:0007669"/>
    <property type="project" value="UniProtKB-SubCell"/>
</dbReference>
<dbReference type="Gene3D" id="1.10.10.2400">
    <property type="entry name" value="Lepidopteran low molecular weight (30 kD) lipoprotein, N-terminal domain"/>
    <property type="match status" value="1"/>
</dbReference>
<dbReference type="RefSeq" id="XP_028031719.1">
    <property type="nucleotide sequence ID" value="XM_028175918.1"/>
</dbReference>
<name>A0A6J2JU38_BOMMA</name>
<protein>
    <submittedName>
        <fullName evidence="8">Low molecular mass 30 kDa lipoprotein 19G1-like</fullName>
    </submittedName>
</protein>